<dbReference type="PANTHER" id="PTHR31793:SF2">
    <property type="entry name" value="BLR1345 PROTEIN"/>
    <property type="match status" value="1"/>
</dbReference>
<dbReference type="EMBL" id="JANWOI010000005">
    <property type="protein sequence ID" value="MDA5195092.1"/>
    <property type="molecule type" value="Genomic_DNA"/>
</dbReference>
<keyword evidence="2" id="KW-1185">Reference proteome</keyword>
<protein>
    <submittedName>
        <fullName evidence="1">Thioesterase family protein</fullName>
    </submittedName>
</protein>
<dbReference type="InterPro" id="IPR050563">
    <property type="entry name" value="4-hydroxybenzoyl-CoA_TE"/>
</dbReference>
<dbReference type="RefSeq" id="WP_274944805.1">
    <property type="nucleotide sequence ID" value="NZ_JANWOI010000005.1"/>
</dbReference>
<accession>A0A9X3Z8C6</accession>
<dbReference type="PANTHER" id="PTHR31793">
    <property type="entry name" value="4-HYDROXYBENZOYL-COA THIOESTERASE FAMILY MEMBER"/>
    <property type="match status" value="1"/>
</dbReference>
<dbReference type="GO" id="GO:0047617">
    <property type="term" value="F:fatty acyl-CoA hydrolase activity"/>
    <property type="evidence" value="ECO:0007669"/>
    <property type="project" value="TreeGrafter"/>
</dbReference>
<reference evidence="1" key="1">
    <citation type="submission" date="2022-08" db="EMBL/GenBank/DDBJ databases">
        <authorList>
            <person name="Vandamme P."/>
            <person name="Hettiarachchi A."/>
            <person name="Peeters C."/>
            <person name="Cnockaert M."/>
            <person name="Carlier A."/>
        </authorList>
    </citation>
    <scope>NUCLEOTIDE SEQUENCE</scope>
    <source>
        <strain evidence="1">LMG 31809</strain>
    </source>
</reference>
<name>A0A9X3Z8C6_9PROT</name>
<proteinExistence type="predicted"/>
<gene>
    <name evidence="1" type="ORF">NYP16_14155</name>
</gene>
<evidence type="ECO:0000313" key="1">
    <source>
        <dbReference type="EMBL" id="MDA5195092.1"/>
    </source>
</evidence>
<evidence type="ECO:0000313" key="2">
    <source>
        <dbReference type="Proteomes" id="UP001141619"/>
    </source>
</evidence>
<sequence length="167" mass="18831">MTDSVPMTVLNASVLPAWVDHNGHMNVAYYATLFDQAFEAFFDVAGVGRDYSASHGCAMFVVESHFTYQRELNAGAPLTLRVQLIDRDRKRIHVFLELYHGTEQYLAATSEQIAVHVNLKSRKSLSMPPEVMENLSEILDAHYRIARPKEVGHKIGMRRKKPTLAAS</sequence>
<dbReference type="Pfam" id="PF13279">
    <property type="entry name" value="4HBT_2"/>
    <property type="match status" value="1"/>
</dbReference>
<dbReference type="Proteomes" id="UP001141619">
    <property type="component" value="Unassembled WGS sequence"/>
</dbReference>
<reference evidence="1" key="2">
    <citation type="journal article" date="2023" name="Syst. Appl. Microbiol.">
        <title>Govania unica gen. nov., sp. nov., a rare biosphere bacterium that represents a novel family in the class Alphaproteobacteria.</title>
        <authorList>
            <person name="Vandamme P."/>
            <person name="Peeters C."/>
            <person name="Hettiarachchi A."/>
            <person name="Cnockaert M."/>
            <person name="Carlier A."/>
        </authorList>
    </citation>
    <scope>NUCLEOTIDE SEQUENCE</scope>
    <source>
        <strain evidence="1">LMG 31809</strain>
    </source>
</reference>
<dbReference type="CDD" id="cd00586">
    <property type="entry name" value="4HBT"/>
    <property type="match status" value="1"/>
</dbReference>
<comment type="caution">
    <text evidence="1">The sequence shown here is derived from an EMBL/GenBank/DDBJ whole genome shotgun (WGS) entry which is preliminary data.</text>
</comment>
<dbReference type="Gene3D" id="3.10.129.10">
    <property type="entry name" value="Hotdog Thioesterase"/>
    <property type="match status" value="1"/>
</dbReference>
<organism evidence="1 2">
    <name type="scientific">Govanella unica</name>
    <dbReference type="NCBI Taxonomy" id="2975056"/>
    <lineage>
        <taxon>Bacteria</taxon>
        <taxon>Pseudomonadati</taxon>
        <taxon>Pseudomonadota</taxon>
        <taxon>Alphaproteobacteria</taxon>
        <taxon>Emcibacterales</taxon>
        <taxon>Govanellaceae</taxon>
        <taxon>Govanella</taxon>
    </lineage>
</organism>
<dbReference type="AlphaFoldDB" id="A0A9X3Z8C6"/>
<dbReference type="SUPFAM" id="SSF54637">
    <property type="entry name" value="Thioesterase/thiol ester dehydrase-isomerase"/>
    <property type="match status" value="1"/>
</dbReference>
<dbReference type="InterPro" id="IPR029069">
    <property type="entry name" value="HotDog_dom_sf"/>
</dbReference>